<dbReference type="PANTHER" id="PTHR45722:SF2">
    <property type="entry name" value="LARGE RIBOSOMAL SUBUNIT PROTEIN UL29-RELATED"/>
    <property type="match status" value="1"/>
</dbReference>
<dbReference type="Gene3D" id="1.10.287.310">
    <property type="match status" value="1"/>
</dbReference>
<proteinExistence type="inferred from homology"/>
<dbReference type="EMBL" id="CAWUPB010001195">
    <property type="protein sequence ID" value="CAK7355076.1"/>
    <property type="molecule type" value="Genomic_DNA"/>
</dbReference>
<dbReference type="GO" id="GO:0022625">
    <property type="term" value="C:cytosolic large ribosomal subunit"/>
    <property type="evidence" value="ECO:0007669"/>
    <property type="project" value="InterPro"/>
</dbReference>
<comment type="caution">
    <text evidence="6">The sequence shown here is derived from an EMBL/GenBank/DDBJ whole genome shotgun (WGS) entry which is preliminary data.</text>
</comment>
<accession>A0AAV1SNJ3</accession>
<keyword evidence="7" id="KW-1185">Reference proteome</keyword>
<dbReference type="FunFam" id="1.10.287.310:FF:000002">
    <property type="entry name" value="60S ribosomal protein L35"/>
    <property type="match status" value="1"/>
</dbReference>
<dbReference type="AlphaFoldDB" id="A0AAV1SNJ3"/>
<evidence type="ECO:0000256" key="3">
    <source>
        <dbReference type="ARBA" id="ARBA00023274"/>
    </source>
</evidence>
<keyword evidence="2" id="KW-0689">Ribosomal protein</keyword>
<feature type="region of interest" description="Disordered" evidence="5">
    <location>
        <begin position="1"/>
        <end position="23"/>
    </location>
</feature>
<evidence type="ECO:0000256" key="5">
    <source>
        <dbReference type="SAM" id="MobiDB-lite"/>
    </source>
</evidence>
<keyword evidence="3" id="KW-0687">Ribonucleoprotein</keyword>
<dbReference type="PANTHER" id="PTHR45722">
    <property type="entry name" value="60S RIBOSOMAL PROTEIN L35"/>
    <property type="match status" value="1"/>
</dbReference>
<evidence type="ECO:0008006" key="8">
    <source>
        <dbReference type="Google" id="ProtNLM"/>
    </source>
</evidence>
<dbReference type="HAMAP" id="MF_00374">
    <property type="entry name" value="Ribosomal_uL29"/>
    <property type="match status" value="1"/>
</dbReference>
<dbReference type="GO" id="GO:0003735">
    <property type="term" value="F:structural constituent of ribosome"/>
    <property type="evidence" value="ECO:0007669"/>
    <property type="project" value="InterPro"/>
</dbReference>
<evidence type="ECO:0000313" key="7">
    <source>
        <dbReference type="Proteomes" id="UP001314170"/>
    </source>
</evidence>
<dbReference type="InterPro" id="IPR045059">
    <property type="entry name" value="Ribosomal_uL29_euk"/>
</dbReference>
<dbReference type="Pfam" id="PF00831">
    <property type="entry name" value="Ribosomal_L29"/>
    <property type="match status" value="1"/>
</dbReference>
<dbReference type="InterPro" id="IPR036049">
    <property type="entry name" value="Ribosomal_uL29_sf"/>
</dbReference>
<dbReference type="GO" id="GO:0006412">
    <property type="term" value="P:translation"/>
    <property type="evidence" value="ECO:0007669"/>
    <property type="project" value="InterPro"/>
</dbReference>
<comment type="similarity">
    <text evidence="1">Belongs to the universal ribosomal protein uL29 family.</text>
</comment>
<evidence type="ECO:0000256" key="4">
    <source>
        <dbReference type="SAM" id="Coils"/>
    </source>
</evidence>
<name>A0AAV1SNJ3_9ROSI</name>
<dbReference type="GO" id="GO:0003729">
    <property type="term" value="F:mRNA binding"/>
    <property type="evidence" value="ECO:0007669"/>
    <property type="project" value="TreeGrafter"/>
</dbReference>
<dbReference type="InterPro" id="IPR001854">
    <property type="entry name" value="Ribosomal_uL29"/>
</dbReference>
<dbReference type="GO" id="GO:0000463">
    <property type="term" value="P:maturation of LSU-rRNA from tricistronic rRNA transcript (SSU-rRNA, 5.8S rRNA, LSU-rRNA)"/>
    <property type="evidence" value="ECO:0007669"/>
    <property type="project" value="InterPro"/>
</dbReference>
<organism evidence="6 7">
    <name type="scientific">Dovyalis caffra</name>
    <dbReference type="NCBI Taxonomy" id="77055"/>
    <lineage>
        <taxon>Eukaryota</taxon>
        <taxon>Viridiplantae</taxon>
        <taxon>Streptophyta</taxon>
        <taxon>Embryophyta</taxon>
        <taxon>Tracheophyta</taxon>
        <taxon>Spermatophyta</taxon>
        <taxon>Magnoliopsida</taxon>
        <taxon>eudicotyledons</taxon>
        <taxon>Gunneridae</taxon>
        <taxon>Pentapetalae</taxon>
        <taxon>rosids</taxon>
        <taxon>fabids</taxon>
        <taxon>Malpighiales</taxon>
        <taxon>Salicaceae</taxon>
        <taxon>Flacourtieae</taxon>
        <taxon>Dovyalis</taxon>
    </lineage>
</organism>
<evidence type="ECO:0000313" key="6">
    <source>
        <dbReference type="EMBL" id="CAK7355076.1"/>
    </source>
</evidence>
<keyword evidence="4" id="KW-0175">Coiled coil</keyword>
<evidence type="ECO:0000256" key="2">
    <source>
        <dbReference type="ARBA" id="ARBA00022980"/>
    </source>
</evidence>
<evidence type="ECO:0000256" key="1">
    <source>
        <dbReference type="ARBA" id="ARBA00009254"/>
    </source>
</evidence>
<protein>
    <recommendedName>
        <fullName evidence="8">60S ribosomal protein L35</fullName>
    </recommendedName>
</protein>
<reference evidence="6 7" key="1">
    <citation type="submission" date="2024-01" db="EMBL/GenBank/DDBJ databases">
        <authorList>
            <person name="Waweru B."/>
        </authorList>
    </citation>
    <scope>NUCLEOTIDE SEQUENCE [LARGE SCALE GENOMIC DNA]</scope>
</reference>
<dbReference type="SUPFAM" id="SSF46561">
    <property type="entry name" value="Ribosomal protein L29 (L29p)"/>
    <property type="match status" value="1"/>
</dbReference>
<dbReference type="Proteomes" id="UP001314170">
    <property type="component" value="Unassembled WGS sequence"/>
</dbReference>
<gene>
    <name evidence="6" type="ORF">DCAF_LOCUS25484</name>
</gene>
<sequence length="91" mass="10258">MIGPCLMESSNQPRDESMEKGLKRDKNEAIARIKVLELREKSKVDLLARLKDLKAELALLHATKVTDDAPNKLSKIKVVRFSIARVLTMIS</sequence>
<dbReference type="NCBIfam" id="TIGR00012">
    <property type="entry name" value="L29"/>
    <property type="match status" value="1"/>
</dbReference>
<feature type="coiled-coil region" evidence="4">
    <location>
        <begin position="36"/>
        <end position="63"/>
    </location>
</feature>
<feature type="compositionally biased region" description="Basic and acidic residues" evidence="5">
    <location>
        <begin position="13"/>
        <end position="23"/>
    </location>
</feature>